<evidence type="ECO:0000256" key="2">
    <source>
        <dbReference type="SAM" id="Phobius"/>
    </source>
</evidence>
<dbReference type="RefSeq" id="WP_308450858.1">
    <property type="nucleotide sequence ID" value="NZ_JAJEPU010000009.1"/>
</dbReference>
<protein>
    <submittedName>
        <fullName evidence="4">GGDEF domain-containing protein</fullName>
    </submittedName>
</protein>
<dbReference type="CDD" id="cd01949">
    <property type="entry name" value="GGDEF"/>
    <property type="match status" value="1"/>
</dbReference>
<accession>A0AAE3AR22</accession>
<dbReference type="InterPro" id="IPR029787">
    <property type="entry name" value="Nucleotide_cyclase"/>
</dbReference>
<name>A0AAE3AR22_9FIRM</name>
<dbReference type="InterPro" id="IPR000160">
    <property type="entry name" value="GGDEF_dom"/>
</dbReference>
<dbReference type="Proteomes" id="UP001198962">
    <property type="component" value="Unassembled WGS sequence"/>
</dbReference>
<sequence length="552" mass="63382">MAVSDLGYWSLSHRLDREEKDVISYSVPLVLPTGRVYGVLGIDLTIDYLKTLIPSRELLNGNAGLYLLGAENEDDGVFYRAMVNGPLYNQVLKENDSWTIVWDGDDTLIENEQGKKIYCDVEYLNLYNRNTAFSNQRWALIGAAETKDLFVFSNRVIQVLIRAVLLMMGVGIAGGALISSMISHPISHLTRNVQSARPSVGIQFDRTGIREIDLLAEKLEDLNQEMFYEAERIAHIINMTSVPIALFETNREENSVFLTDKFFEMFEIDREISEDLTIQEFERIIKDLEPYRRNSRQYIDEKKRQERIYKIPVLQRKGSEIAGESKAETSAEKSTERNRVGVAQKENPTSVRYVRMTLSDDGNRCIGVVEDVTDTTLERKNIEFERDHDLLTGILNRRAFLRKMQQLFDQGATVLKTAALLMIDMDELKFVNDTYGHEFGDRYLKTAAHCFQSSVLEKSIVSRQSGDEFQIFLYGYETEEEVREKIEILKEKIREASLDLPDGRKLSLQLSGGVAWYPKDSTEYEQLKIYSDSAMYEVKHSTKGAIRDYKKA</sequence>
<dbReference type="PANTHER" id="PTHR46663:SF2">
    <property type="entry name" value="GGDEF DOMAIN-CONTAINING PROTEIN"/>
    <property type="match status" value="1"/>
</dbReference>
<evidence type="ECO:0000259" key="3">
    <source>
        <dbReference type="PROSITE" id="PS50887"/>
    </source>
</evidence>
<organism evidence="4 5">
    <name type="scientific">Brotaphodocola catenula</name>
    <dbReference type="NCBI Taxonomy" id="2885361"/>
    <lineage>
        <taxon>Bacteria</taxon>
        <taxon>Bacillati</taxon>
        <taxon>Bacillota</taxon>
        <taxon>Clostridia</taxon>
        <taxon>Lachnospirales</taxon>
        <taxon>Lachnospiraceae</taxon>
        <taxon>Brotaphodocola</taxon>
    </lineage>
</organism>
<feature type="compositionally biased region" description="Basic and acidic residues" evidence="1">
    <location>
        <begin position="320"/>
        <end position="339"/>
    </location>
</feature>
<dbReference type="SMART" id="SM00267">
    <property type="entry name" value="GGDEF"/>
    <property type="match status" value="1"/>
</dbReference>
<dbReference type="InterPro" id="IPR043128">
    <property type="entry name" value="Rev_trsase/Diguanyl_cyclase"/>
</dbReference>
<dbReference type="Gene3D" id="3.30.70.270">
    <property type="match status" value="1"/>
</dbReference>
<dbReference type="InterPro" id="IPR052163">
    <property type="entry name" value="DGC-Regulatory_Protein"/>
</dbReference>
<feature type="domain" description="GGDEF" evidence="3">
    <location>
        <begin position="416"/>
        <end position="551"/>
    </location>
</feature>
<feature type="transmembrane region" description="Helical" evidence="2">
    <location>
        <begin position="159"/>
        <end position="182"/>
    </location>
</feature>
<reference evidence="4" key="1">
    <citation type="submission" date="2021-10" db="EMBL/GenBank/DDBJ databases">
        <title>Anaerobic single-cell dispensing facilitates the cultivation of human gut bacteria.</title>
        <authorList>
            <person name="Afrizal A."/>
        </authorList>
    </citation>
    <scope>NUCLEOTIDE SEQUENCE</scope>
    <source>
        <strain evidence="4">CLA-AA-H274</strain>
    </source>
</reference>
<keyword evidence="2" id="KW-1133">Transmembrane helix</keyword>
<dbReference type="PROSITE" id="PS50887">
    <property type="entry name" value="GGDEF"/>
    <property type="match status" value="1"/>
</dbReference>
<feature type="region of interest" description="Disordered" evidence="1">
    <location>
        <begin position="320"/>
        <end position="340"/>
    </location>
</feature>
<comment type="caution">
    <text evidence="4">The sequence shown here is derived from an EMBL/GenBank/DDBJ whole genome shotgun (WGS) entry which is preliminary data.</text>
</comment>
<dbReference type="SUPFAM" id="SSF55073">
    <property type="entry name" value="Nucleotide cyclase"/>
    <property type="match status" value="1"/>
</dbReference>
<evidence type="ECO:0000313" key="4">
    <source>
        <dbReference type="EMBL" id="MCC2164138.1"/>
    </source>
</evidence>
<evidence type="ECO:0000313" key="5">
    <source>
        <dbReference type="Proteomes" id="UP001198962"/>
    </source>
</evidence>
<keyword evidence="2" id="KW-0472">Membrane</keyword>
<dbReference type="EMBL" id="JAJEPU010000009">
    <property type="protein sequence ID" value="MCC2164138.1"/>
    <property type="molecule type" value="Genomic_DNA"/>
</dbReference>
<keyword evidence="5" id="KW-1185">Reference proteome</keyword>
<dbReference type="AlphaFoldDB" id="A0AAE3AR22"/>
<gene>
    <name evidence="4" type="ORF">LKD32_04420</name>
</gene>
<proteinExistence type="predicted"/>
<evidence type="ECO:0000256" key="1">
    <source>
        <dbReference type="SAM" id="MobiDB-lite"/>
    </source>
</evidence>
<keyword evidence="2" id="KW-0812">Transmembrane</keyword>
<dbReference type="PANTHER" id="PTHR46663">
    <property type="entry name" value="DIGUANYLATE CYCLASE DGCT-RELATED"/>
    <property type="match status" value="1"/>
</dbReference>
<dbReference type="Pfam" id="PF00990">
    <property type="entry name" value="GGDEF"/>
    <property type="match status" value="1"/>
</dbReference>
<dbReference type="NCBIfam" id="TIGR00254">
    <property type="entry name" value="GGDEF"/>
    <property type="match status" value="1"/>
</dbReference>